<feature type="signal peptide" evidence="1">
    <location>
        <begin position="1"/>
        <end position="16"/>
    </location>
</feature>
<dbReference type="AlphaFoldDB" id="A0A0R3SU21"/>
<accession>A0A0R3SU21</accession>
<reference evidence="6" key="1">
    <citation type="submission" date="2017-02" db="UniProtKB">
        <authorList>
            <consortium name="WormBaseParasite"/>
        </authorList>
    </citation>
    <scope>IDENTIFICATION</scope>
</reference>
<dbReference type="WBParaSite" id="HDID_0000896001-mRNA-1">
    <property type="protein sequence ID" value="HDID_0000896001-mRNA-1"/>
    <property type="gene ID" value="HDID_0000896001"/>
</dbReference>
<evidence type="ECO:0000256" key="1">
    <source>
        <dbReference type="SAM" id="SignalP"/>
    </source>
</evidence>
<dbReference type="GO" id="GO:0008076">
    <property type="term" value="C:voltage-gated potassium channel complex"/>
    <property type="evidence" value="ECO:0007669"/>
    <property type="project" value="TreeGrafter"/>
</dbReference>
<gene>
    <name evidence="4" type="ORF">HDID_LOCUS8958</name>
</gene>
<dbReference type="InterPro" id="IPR000014">
    <property type="entry name" value="PAS"/>
</dbReference>
<feature type="domain" description="PAS" evidence="2">
    <location>
        <begin position="23"/>
        <end position="71"/>
    </location>
</feature>
<dbReference type="InterPro" id="IPR000700">
    <property type="entry name" value="PAS-assoc_C"/>
</dbReference>
<dbReference type="InterPro" id="IPR035965">
    <property type="entry name" value="PAS-like_dom_sf"/>
</dbReference>
<dbReference type="PROSITE" id="PS50112">
    <property type="entry name" value="PAS"/>
    <property type="match status" value="1"/>
</dbReference>
<keyword evidence="1" id="KW-0732">Signal</keyword>
<dbReference type="OrthoDB" id="447251at2759"/>
<dbReference type="GO" id="GO:0042391">
    <property type="term" value="P:regulation of membrane potential"/>
    <property type="evidence" value="ECO:0007669"/>
    <property type="project" value="TreeGrafter"/>
</dbReference>
<dbReference type="SUPFAM" id="SSF55785">
    <property type="entry name" value="PYP-like sensor domain (PAS domain)"/>
    <property type="match status" value="1"/>
</dbReference>
<dbReference type="SMART" id="SM00086">
    <property type="entry name" value="PAC"/>
    <property type="match status" value="1"/>
</dbReference>
<organism evidence="6">
    <name type="scientific">Hymenolepis diminuta</name>
    <name type="common">Rat tapeworm</name>
    <dbReference type="NCBI Taxonomy" id="6216"/>
    <lineage>
        <taxon>Eukaryota</taxon>
        <taxon>Metazoa</taxon>
        <taxon>Spiralia</taxon>
        <taxon>Lophotrochozoa</taxon>
        <taxon>Platyhelminthes</taxon>
        <taxon>Cestoda</taxon>
        <taxon>Eucestoda</taxon>
        <taxon>Cyclophyllidea</taxon>
        <taxon>Hymenolepididae</taxon>
        <taxon>Hymenolepis</taxon>
    </lineage>
</organism>
<evidence type="ECO:0000313" key="4">
    <source>
        <dbReference type="EMBL" id="VDL61276.1"/>
    </source>
</evidence>
<dbReference type="NCBIfam" id="TIGR00229">
    <property type="entry name" value="sensory_box"/>
    <property type="match status" value="1"/>
</dbReference>
<dbReference type="CDD" id="cd00130">
    <property type="entry name" value="PAS"/>
    <property type="match status" value="1"/>
</dbReference>
<dbReference type="PANTHER" id="PTHR10217">
    <property type="entry name" value="VOLTAGE AND LIGAND GATED POTASSIUM CHANNEL"/>
    <property type="match status" value="1"/>
</dbReference>
<evidence type="ECO:0000313" key="5">
    <source>
        <dbReference type="Proteomes" id="UP000274504"/>
    </source>
</evidence>
<sequence length="130" mass="14969">MLCALLLVQSFLLTNARIVDYPIVYCNEGFAKMTGYSRVDIMQKSGNCSYLYGDQTTQEMKDRLMQALDGQTKEQLEILLYKKNRTPLWLMVYIAPVMNERAETVLMLLTFRNITALKTPLDDDDSNKGR</sequence>
<dbReference type="InterPro" id="IPR001610">
    <property type="entry name" value="PAC"/>
</dbReference>
<dbReference type="PROSITE" id="PS50113">
    <property type="entry name" value="PAC"/>
    <property type="match status" value="1"/>
</dbReference>
<reference evidence="4 5" key="2">
    <citation type="submission" date="2018-11" db="EMBL/GenBank/DDBJ databases">
        <authorList>
            <consortium name="Pathogen Informatics"/>
        </authorList>
    </citation>
    <scope>NUCLEOTIDE SEQUENCE [LARGE SCALE GENOMIC DNA]</scope>
</reference>
<evidence type="ECO:0000259" key="2">
    <source>
        <dbReference type="PROSITE" id="PS50112"/>
    </source>
</evidence>
<dbReference type="Pfam" id="PF13426">
    <property type="entry name" value="PAS_9"/>
    <property type="match status" value="1"/>
</dbReference>
<dbReference type="InterPro" id="IPR050818">
    <property type="entry name" value="KCNH_animal-type"/>
</dbReference>
<evidence type="ECO:0000313" key="6">
    <source>
        <dbReference type="WBParaSite" id="HDID_0000896001-mRNA-1"/>
    </source>
</evidence>
<dbReference type="GO" id="GO:0005249">
    <property type="term" value="F:voltage-gated potassium channel activity"/>
    <property type="evidence" value="ECO:0007669"/>
    <property type="project" value="TreeGrafter"/>
</dbReference>
<feature type="chain" id="PRO_5043131473" evidence="1">
    <location>
        <begin position="17"/>
        <end position="130"/>
    </location>
</feature>
<dbReference type="Proteomes" id="UP000274504">
    <property type="component" value="Unassembled WGS sequence"/>
</dbReference>
<name>A0A0R3SU21_HYMDI</name>
<proteinExistence type="predicted"/>
<evidence type="ECO:0000259" key="3">
    <source>
        <dbReference type="PROSITE" id="PS50113"/>
    </source>
</evidence>
<dbReference type="PANTHER" id="PTHR10217:SF435">
    <property type="entry name" value="POTASSIUM VOLTAGE-GATED CHANNEL PROTEIN EAG"/>
    <property type="match status" value="1"/>
</dbReference>
<dbReference type="EMBL" id="UYSG01011177">
    <property type="protein sequence ID" value="VDL61276.1"/>
    <property type="molecule type" value="Genomic_DNA"/>
</dbReference>
<dbReference type="STRING" id="6216.A0A0R3SU21"/>
<dbReference type="Gene3D" id="3.30.450.20">
    <property type="entry name" value="PAS domain"/>
    <property type="match status" value="1"/>
</dbReference>
<protein>
    <submittedName>
        <fullName evidence="6">PAS domain-containing protein</fullName>
    </submittedName>
</protein>
<feature type="domain" description="PAC" evidence="3">
    <location>
        <begin position="74"/>
        <end position="126"/>
    </location>
</feature>